<evidence type="ECO:0000256" key="1">
    <source>
        <dbReference type="SAM" id="Phobius"/>
    </source>
</evidence>
<feature type="transmembrane region" description="Helical" evidence="1">
    <location>
        <begin position="111"/>
        <end position="135"/>
    </location>
</feature>
<keyword evidence="1" id="KW-0812">Transmembrane</keyword>
<gene>
    <name evidence="2" type="ORF">CIAN88_11060</name>
</gene>
<comment type="caution">
    <text evidence="2">The sequence shown here is derived from an EMBL/GenBank/DDBJ whole genome shotgun (WGS) entry which is preliminary data.</text>
</comment>
<sequence>MSRKWICEDCGNKCNDEYCPICGRKTKVYNEASRQEDTLYDAAKYRTTADTKKAESGVFEEKKERIDDSERVREHRYNHPNAKNLRLRMEKGGHPYYEHIKGGGAQKNIRLVQLFSLLLIIGIVVAVAVVAVTSFRDEPSAFTDNEDIGDSFVSGNISKHEVDEKVSLTCMVKDYEYAEGVQTVIVENNSPYFVKTDLMKNGEPVGYLNLPSHSKTENLIYDENLSSCENKIYGVYEMDIEKPQVAYTFTDTYVEDYTLQARIDVKEAIDEKQLAVLMRYLYAQASESFLYELYEVNIYQGDRYLFDSYFDFTRGTIKFNSVEASFTMEDIVIEN</sequence>
<dbReference type="Proteomes" id="UP000030008">
    <property type="component" value="Unassembled WGS sequence"/>
</dbReference>
<protein>
    <submittedName>
        <fullName evidence="2">Uncharacterized protein</fullName>
    </submittedName>
</protein>
<organism evidence="2 3">
    <name type="scientific">Clostridium innocuum</name>
    <dbReference type="NCBI Taxonomy" id="1522"/>
    <lineage>
        <taxon>Bacteria</taxon>
        <taxon>Bacillati</taxon>
        <taxon>Bacillota</taxon>
        <taxon>Clostridia</taxon>
        <taxon>Eubacteriales</taxon>
        <taxon>Clostridiaceae</taxon>
        <taxon>Clostridium</taxon>
    </lineage>
</organism>
<dbReference type="RefSeq" id="WP_044905474.1">
    <property type="nucleotide sequence ID" value="NZ_JQIF01000048.1"/>
</dbReference>
<proteinExistence type="predicted"/>
<name>A0A099I619_CLOIN</name>
<dbReference type="EMBL" id="JQIF01000048">
    <property type="protein sequence ID" value="KGJ53011.1"/>
    <property type="molecule type" value="Genomic_DNA"/>
</dbReference>
<evidence type="ECO:0000313" key="2">
    <source>
        <dbReference type="EMBL" id="KGJ53011.1"/>
    </source>
</evidence>
<accession>A0A099I619</accession>
<keyword evidence="1" id="KW-1133">Transmembrane helix</keyword>
<keyword evidence="1" id="KW-0472">Membrane</keyword>
<reference evidence="2 3" key="1">
    <citation type="submission" date="2014-08" db="EMBL/GenBank/DDBJ databases">
        <title>Clostridium innocuum, an unnegligible vancomycin-resistant pathogen causing extra-intestinal infections.</title>
        <authorList>
            <person name="Feng Y."/>
            <person name="Chiu C.-H."/>
        </authorList>
    </citation>
    <scope>NUCLEOTIDE SEQUENCE [LARGE SCALE GENOMIC DNA]</scope>
    <source>
        <strain evidence="2 3">AN88</strain>
    </source>
</reference>
<evidence type="ECO:0000313" key="3">
    <source>
        <dbReference type="Proteomes" id="UP000030008"/>
    </source>
</evidence>
<dbReference type="AlphaFoldDB" id="A0A099I619"/>